<dbReference type="Gene3D" id="1.10.260.40">
    <property type="entry name" value="lambda repressor-like DNA-binding domains"/>
    <property type="match status" value="1"/>
</dbReference>
<feature type="domain" description="HTH cro/C1-type" evidence="1">
    <location>
        <begin position="10"/>
        <end position="66"/>
    </location>
</feature>
<dbReference type="PROSITE" id="PS50943">
    <property type="entry name" value="HTH_CROC1"/>
    <property type="match status" value="1"/>
</dbReference>
<name>A0ABW5XXU9_9BACL</name>
<gene>
    <name evidence="2" type="ORF">ACFSY7_03585</name>
</gene>
<dbReference type="RefSeq" id="WP_380146874.1">
    <property type="nucleotide sequence ID" value="NZ_JBHUOR010000019.1"/>
</dbReference>
<dbReference type="SUPFAM" id="SSF47413">
    <property type="entry name" value="lambda repressor-like DNA-binding domains"/>
    <property type="match status" value="1"/>
</dbReference>
<dbReference type="SMART" id="SM00530">
    <property type="entry name" value="HTH_XRE"/>
    <property type="match status" value="1"/>
</dbReference>
<dbReference type="EMBL" id="JBHUOR010000019">
    <property type="protein sequence ID" value="MFD2867587.1"/>
    <property type="molecule type" value="Genomic_DNA"/>
</dbReference>
<dbReference type="InterPro" id="IPR001387">
    <property type="entry name" value="Cro/C1-type_HTH"/>
</dbReference>
<dbReference type="CDD" id="cd00093">
    <property type="entry name" value="HTH_XRE"/>
    <property type="match status" value="1"/>
</dbReference>
<reference evidence="3" key="1">
    <citation type="journal article" date="2019" name="Int. J. Syst. Evol. Microbiol.">
        <title>The Global Catalogue of Microorganisms (GCM) 10K type strain sequencing project: providing services to taxonomists for standard genome sequencing and annotation.</title>
        <authorList>
            <consortium name="The Broad Institute Genomics Platform"/>
            <consortium name="The Broad Institute Genome Sequencing Center for Infectious Disease"/>
            <person name="Wu L."/>
            <person name="Ma J."/>
        </authorList>
    </citation>
    <scope>NUCLEOTIDE SEQUENCE [LARGE SCALE GENOMIC DNA]</scope>
    <source>
        <strain evidence="3">KCTC 33522</strain>
    </source>
</reference>
<proteinExistence type="predicted"/>
<sequence length="79" mass="8826">MNQRELTSLLIGKRKKLGLTQLDVVKKSESGITRQYYGMIELGSRSPSVKVAKSIGEVLGVPWTIFFETKSNEKLLSVI</sequence>
<protein>
    <submittedName>
        <fullName evidence="2">Helix-turn-helix transcriptional regulator</fullName>
    </submittedName>
</protein>
<evidence type="ECO:0000313" key="3">
    <source>
        <dbReference type="Proteomes" id="UP001597568"/>
    </source>
</evidence>
<evidence type="ECO:0000259" key="1">
    <source>
        <dbReference type="PROSITE" id="PS50943"/>
    </source>
</evidence>
<organism evidence="2 3">
    <name type="scientific">Kurthia populi</name>
    <dbReference type="NCBI Taxonomy" id="1562132"/>
    <lineage>
        <taxon>Bacteria</taxon>
        <taxon>Bacillati</taxon>
        <taxon>Bacillota</taxon>
        <taxon>Bacilli</taxon>
        <taxon>Bacillales</taxon>
        <taxon>Caryophanaceae</taxon>
        <taxon>Kurthia</taxon>
    </lineage>
</organism>
<dbReference type="Proteomes" id="UP001597568">
    <property type="component" value="Unassembled WGS sequence"/>
</dbReference>
<evidence type="ECO:0000313" key="2">
    <source>
        <dbReference type="EMBL" id="MFD2867587.1"/>
    </source>
</evidence>
<accession>A0ABW5XXU9</accession>
<comment type="caution">
    <text evidence="2">The sequence shown here is derived from an EMBL/GenBank/DDBJ whole genome shotgun (WGS) entry which is preliminary data.</text>
</comment>
<dbReference type="InterPro" id="IPR010982">
    <property type="entry name" value="Lambda_DNA-bd_dom_sf"/>
</dbReference>
<dbReference type="Pfam" id="PF01381">
    <property type="entry name" value="HTH_3"/>
    <property type="match status" value="1"/>
</dbReference>
<keyword evidence="3" id="KW-1185">Reference proteome</keyword>